<dbReference type="InterPro" id="IPR036390">
    <property type="entry name" value="WH_DNA-bd_sf"/>
</dbReference>
<gene>
    <name evidence="5" type="primary">hrcA</name>
    <name evidence="7" type="ORF">Y981_05730</name>
</gene>
<dbReference type="KEGG" id="lfp:Y981_05730"/>
<dbReference type="PANTHER" id="PTHR34824">
    <property type="entry name" value="HEAT-INDUCIBLE TRANSCRIPTION REPRESSOR HRCA"/>
    <property type="match status" value="1"/>
</dbReference>
<evidence type="ECO:0000313" key="7">
    <source>
        <dbReference type="EMBL" id="AIA30450.1"/>
    </source>
</evidence>
<reference evidence="8" key="1">
    <citation type="submission" date="2014-02" db="EMBL/GenBank/DDBJ databases">
        <title>Complete genome sequence and comparative genomic analysis of the nitrogen-fixing bacterium Leptospirillum ferriphilum YSK.</title>
        <authorList>
            <person name="Guo X."/>
            <person name="Yin H."/>
            <person name="Liang Y."/>
            <person name="Hu Q."/>
            <person name="Ma L."/>
            <person name="Xiao Y."/>
            <person name="Zhang X."/>
            <person name="Qiu G."/>
            <person name="Liu X."/>
        </authorList>
    </citation>
    <scope>NUCLEOTIDE SEQUENCE [LARGE SCALE GENOMIC DNA]</scope>
    <source>
        <strain evidence="8">YSK</strain>
    </source>
</reference>
<accession>A0A059XTP8</accession>
<name>A0A059XTP8_9BACT</name>
<dbReference type="PIRSF" id="PIRSF005485">
    <property type="entry name" value="HrcA"/>
    <property type="match status" value="1"/>
</dbReference>
<keyword evidence="2 5" id="KW-0805">Transcription regulation</keyword>
<evidence type="ECO:0000256" key="3">
    <source>
        <dbReference type="ARBA" id="ARBA00023016"/>
    </source>
</evidence>
<protein>
    <recommendedName>
        <fullName evidence="5">Heat-inducible transcription repressor HrcA</fullName>
    </recommendedName>
</protein>
<feature type="domain" description="Heat-inducible transcription repressor HrcA C-terminal" evidence="6">
    <location>
        <begin position="113"/>
        <end position="326"/>
    </location>
</feature>
<dbReference type="AlphaFoldDB" id="A0A059XTP8"/>
<dbReference type="GO" id="GO:0045892">
    <property type="term" value="P:negative regulation of DNA-templated transcription"/>
    <property type="evidence" value="ECO:0007669"/>
    <property type="project" value="UniProtKB-UniRule"/>
</dbReference>
<dbReference type="InterPro" id="IPR023120">
    <property type="entry name" value="WHTH_transcript_rep_HrcA_IDD"/>
</dbReference>
<keyword evidence="8" id="KW-1185">Reference proteome</keyword>
<dbReference type="RefSeq" id="WP_014960927.1">
    <property type="nucleotide sequence ID" value="NZ_CP007243.1"/>
</dbReference>
<dbReference type="EMBL" id="CP007243">
    <property type="protein sequence ID" value="AIA30450.1"/>
    <property type="molecule type" value="Genomic_DNA"/>
</dbReference>
<dbReference type="HOGENOM" id="CLU_050019_1_0_0"/>
<dbReference type="Proteomes" id="UP000027059">
    <property type="component" value="Chromosome"/>
</dbReference>
<keyword evidence="1 5" id="KW-0678">Repressor</keyword>
<dbReference type="GO" id="GO:0003677">
    <property type="term" value="F:DNA binding"/>
    <property type="evidence" value="ECO:0007669"/>
    <property type="project" value="InterPro"/>
</dbReference>
<dbReference type="HAMAP" id="MF_00081">
    <property type="entry name" value="HrcA"/>
    <property type="match status" value="1"/>
</dbReference>
<dbReference type="NCBIfam" id="TIGR00331">
    <property type="entry name" value="hrcA"/>
    <property type="match status" value="1"/>
</dbReference>
<keyword evidence="4 5" id="KW-0804">Transcription</keyword>
<proteinExistence type="inferred from homology"/>
<evidence type="ECO:0000259" key="6">
    <source>
        <dbReference type="Pfam" id="PF01628"/>
    </source>
</evidence>
<dbReference type="InterPro" id="IPR002571">
    <property type="entry name" value="HrcA"/>
</dbReference>
<reference evidence="7 8" key="2">
    <citation type="journal article" date="2015" name="Biomed. Res. Int.">
        <title>Effects of Arsenite Resistance on the Growth and Functional Gene Expression of Leptospirillum ferriphilum and Acidithiobacillus thiooxidans in Pure Culture and Coculture.</title>
        <authorList>
            <person name="Jiang H."/>
            <person name="Liang Y."/>
            <person name="Yin H."/>
            <person name="Xiao Y."/>
            <person name="Guo X."/>
            <person name="Xu Y."/>
            <person name="Hu Q."/>
            <person name="Liu H."/>
            <person name="Liu X."/>
        </authorList>
    </citation>
    <scope>NUCLEOTIDE SEQUENCE [LARGE SCALE GENOMIC DNA]</scope>
    <source>
        <strain evidence="7 8">YSK</strain>
    </source>
</reference>
<dbReference type="PANTHER" id="PTHR34824:SF1">
    <property type="entry name" value="HEAT-INDUCIBLE TRANSCRIPTION REPRESSOR HRCA"/>
    <property type="match status" value="1"/>
</dbReference>
<dbReference type="Gene3D" id="3.30.450.40">
    <property type="match status" value="1"/>
</dbReference>
<evidence type="ECO:0000256" key="4">
    <source>
        <dbReference type="ARBA" id="ARBA00023163"/>
    </source>
</evidence>
<comment type="function">
    <text evidence="5">Negative regulator of class I heat shock genes (grpE-dnaK-dnaJ and groELS operons). Prevents heat-shock induction of these operons.</text>
</comment>
<dbReference type="Gene3D" id="3.30.390.60">
    <property type="entry name" value="Heat-inducible transcription repressor hrca homolog, domain 3"/>
    <property type="match status" value="1"/>
</dbReference>
<dbReference type="SUPFAM" id="SSF55781">
    <property type="entry name" value="GAF domain-like"/>
    <property type="match status" value="1"/>
</dbReference>
<dbReference type="InterPro" id="IPR021153">
    <property type="entry name" value="HrcA_C"/>
</dbReference>
<organism evidence="7 8">
    <name type="scientific">Leptospirillum ferriphilum YSK</name>
    <dbReference type="NCBI Taxonomy" id="1441628"/>
    <lineage>
        <taxon>Bacteria</taxon>
        <taxon>Pseudomonadati</taxon>
        <taxon>Nitrospirota</taxon>
        <taxon>Nitrospiria</taxon>
        <taxon>Nitrospirales</taxon>
        <taxon>Nitrospiraceae</taxon>
        <taxon>Leptospirillum</taxon>
    </lineage>
</organism>
<evidence type="ECO:0000256" key="1">
    <source>
        <dbReference type="ARBA" id="ARBA00022491"/>
    </source>
</evidence>
<dbReference type="InterPro" id="IPR036388">
    <property type="entry name" value="WH-like_DNA-bd_sf"/>
</dbReference>
<dbReference type="Gene3D" id="1.10.10.10">
    <property type="entry name" value="Winged helix-like DNA-binding domain superfamily/Winged helix DNA-binding domain"/>
    <property type="match status" value="1"/>
</dbReference>
<dbReference type="InterPro" id="IPR029016">
    <property type="entry name" value="GAF-like_dom_sf"/>
</dbReference>
<sequence>MSEPLDERSWTVLSATVNGYIRMAAPVGSRVVNRLFGLSYSPATIRNVMADLEEEGYLTHPHTSAGRIPTAKGFRYFVDNSSFSMQETLPESASLSSFLDVILDESSPLDLVDVLSSVMNLVARLTNYTAIVLEPGTRNEEKLLSFELIPVGERHILAILVTDSGAVYKRTVLLPEGSRTKEIVFLGDSLNASSRNVQLSEIREKLFDEMELLGEAYRETLQQLFFLNRMPEMKLFRASRFAEMPEFSDSSILHSLMEVFEEKMALLEIFEDLVRHGGVSVQIGSENPIPGLKPCTLVSVPLLNGEVWLGSVGLVGPVRMQYDQVIPVMQYLSVRLNDWIQNTLPSQSPSTT</sequence>
<dbReference type="Pfam" id="PF01628">
    <property type="entry name" value="HrcA"/>
    <property type="match status" value="1"/>
</dbReference>
<evidence type="ECO:0000313" key="8">
    <source>
        <dbReference type="Proteomes" id="UP000027059"/>
    </source>
</evidence>
<comment type="similarity">
    <text evidence="5">Belongs to the HrcA family.</text>
</comment>
<evidence type="ECO:0000256" key="5">
    <source>
        <dbReference type="HAMAP-Rule" id="MF_00081"/>
    </source>
</evidence>
<keyword evidence="3 5" id="KW-0346">Stress response</keyword>
<evidence type="ECO:0000256" key="2">
    <source>
        <dbReference type="ARBA" id="ARBA00023015"/>
    </source>
</evidence>
<dbReference type="SUPFAM" id="SSF46785">
    <property type="entry name" value="Winged helix' DNA-binding domain"/>
    <property type="match status" value="1"/>
</dbReference>